<protein>
    <submittedName>
        <fullName evidence="1">Uncharacterized protein</fullName>
    </submittedName>
</protein>
<evidence type="ECO:0000313" key="2">
    <source>
        <dbReference type="Proteomes" id="UP000009309"/>
    </source>
</evidence>
<dbReference type="Proteomes" id="UP000009309">
    <property type="component" value="Plasmid pFLIM01"/>
</dbReference>
<dbReference type="EMBL" id="HE805916">
    <property type="protein sequence ID" value="CCH57662.1"/>
    <property type="molecule type" value="Genomic_DNA"/>
</dbReference>
<organism evidence="1 2">
    <name type="scientific">Fibrisoma limi BUZ 3</name>
    <dbReference type="NCBI Taxonomy" id="1185876"/>
    <lineage>
        <taxon>Bacteria</taxon>
        <taxon>Pseudomonadati</taxon>
        <taxon>Bacteroidota</taxon>
        <taxon>Cytophagia</taxon>
        <taxon>Cytophagales</taxon>
        <taxon>Spirosomataceae</taxon>
        <taxon>Fibrisoma</taxon>
    </lineage>
</organism>
<geneLocation type="plasmid" evidence="1 2">
    <name>pFLIM01</name>
</geneLocation>
<dbReference type="AlphaFoldDB" id="I2GU61"/>
<sequence>MAEAHNVFDIDFTSVSLTCWNQRTVSATPPFIGLEGRAIH</sequence>
<keyword evidence="2" id="KW-1185">Reference proteome</keyword>
<accession>I2GU61</accession>
<evidence type="ECO:0000313" key="1">
    <source>
        <dbReference type="EMBL" id="CCH57662.1"/>
    </source>
</evidence>
<name>I2GU61_9BACT</name>
<reference evidence="1 2" key="1">
    <citation type="journal article" date="2012" name="J. Bacteriol.">
        <title>Genome Sequence of the Filamentous Bacterium Fibrisoma limi BUZ 3T.</title>
        <authorList>
            <person name="Filippini M."/>
            <person name="Qi W."/>
            <person name="Jaenicke S."/>
            <person name="Goesmann A."/>
            <person name="Smits T.H."/>
            <person name="Bagheri H.C."/>
        </authorList>
    </citation>
    <scope>NUCLEOTIDE SEQUENCE [LARGE SCALE GENOMIC DNA]</scope>
    <source>
        <strain evidence="2">BUZ 3T</strain>
        <plasmid evidence="1 2">pFLIM01</plasmid>
    </source>
</reference>
<gene>
    <name evidence="1" type="ORF">BN8_p06869</name>
</gene>
<keyword evidence="1" id="KW-0614">Plasmid</keyword>
<proteinExistence type="predicted"/>